<feature type="domain" description="Legume lectin" evidence="1">
    <location>
        <begin position="744"/>
        <end position="951"/>
    </location>
</feature>
<dbReference type="InterPro" id="IPR001220">
    <property type="entry name" value="Legume_lectin_dom"/>
</dbReference>
<dbReference type="InterPro" id="IPR059177">
    <property type="entry name" value="GH29D-like_dom"/>
</dbReference>
<feature type="domain" description="GH29D-like beta-sandwich" evidence="2">
    <location>
        <begin position="1050"/>
        <end position="1115"/>
    </location>
</feature>
<protein>
    <recommendedName>
        <fullName evidence="5">Legume lectin domain-containing protein</fullName>
    </recommendedName>
</protein>
<dbReference type="PANTHER" id="PTHR32401">
    <property type="entry name" value="CONCANAVALIN A-LIKE LECTIN FAMILY PROTEIN"/>
    <property type="match status" value="1"/>
</dbReference>
<dbReference type="Gene3D" id="2.60.120.200">
    <property type="match status" value="2"/>
</dbReference>
<name>A0A852VL26_9BACT</name>
<dbReference type="PANTHER" id="PTHR32401:SF48">
    <property type="entry name" value="LEGUME LECTIN DOMAIN-CONTAINING PROTEIN"/>
    <property type="match status" value="1"/>
</dbReference>
<feature type="domain" description="GH29D-like beta-sandwich" evidence="2">
    <location>
        <begin position="580"/>
        <end position="645"/>
    </location>
</feature>
<proteinExistence type="predicted"/>
<dbReference type="InterPro" id="IPR013320">
    <property type="entry name" value="ConA-like_dom_sf"/>
</dbReference>
<sequence length="1338" mass="136801">MSLVKFVPIGLAISGLPPYISSRFEAAARSLLRATLFFCVFTAMTEAALGQVATSVNVPTWRYDNTEAGANIQETLLTPTNVTGSSFGLLFSRSVDGYVYAQPLYINGLTMTDGLVHNVVFVATEHDSVYAFDADSNAGTNAQPLWQISLLNSAYGAAPGATTVPSADVDSNDIVPEIGITSTPAINVTGNTMYVIGKTKEGGGYVQRLHAINILTGAEQPNSPTVIQATALGTGAGSSGGQIAFSPLWQLNRAALSYYNGIVYAGFGSHGDNGPWHGWLLAFDGTTLAQTGAICLSPSGSGAGVWESGAGMPIDNGGTSGRMFFSTGNGLNTPFPPFNPSVNLGDSVVEVSLSGGSLAVTDAFTTFNQAALSAADHDLGSGGVLLLPDRTGPNPHLLIQAGKEGRIVVLDRDNLGGYLPGGTSNTNALQDILGATTGIFSTPAYWNGSVYIWGTGDYPKAFSLNNGVLASTSSSRGTITSGFPGASFVISSNGTQNGIAWAVRQTGGTAPEVLYAFDATDLSKVLYESDKQPRDNPGLSNKFVVPIVTNGNVYVGAQHQLDVFGLLNGEPVAAVPTFIPNGGVFDSPQQIWLSTATPSTNIFYTLDGTAPTTGSNLYTSPIWLTAATTVKAMASGTNYLQSSITSAAFTPSPLTPLPVFTPAGGTYNSAQQVVLSDRDSSATIYYTLDGSTPTTSSAVYSSPIAVGANTTISALAVDPARLTNHAVAGAYVIQPGSSSINFGSGFSTATGITFNGSATTSSDACLLLTSGGVSQAGSAFYNVPIDIRAFTADFAFQLINPQADGFTFTIQNAKATALGSNGSALGYASTKAMPTSVAVKFDFHNNSGEGDDSTGFYIDGAMPTIPAVDMTSSGVILKSGNIMQAHLSYDGTTLTLTLTDIIAAKTFIYSQAINIPQIVGANTAYVGFTGGSGGSTAIQKILTWTYSASVAAVPPASPTFSPPSGSYTTTQNIALSDTTSGAAIYYTMDGTTPTTSSSVYSNPIAVNAGTTTTFEALGVAPSGLQSAVTTATYVISAAVPGVTAVPTFSPAPGTYASAQSITLSDSTAGSVIYYTVDGTTPSTSSSVYSSPILVGSTETIQAVAIAPGLSASSVSSGGYTISPTTEVINFPNGFAGAASSFIFNGVGILSGSTLQMMTASQTSSRSSIWFTPAVNIATFTTDFDFQILNGVADGFTFAIQTKGPLAIGSTGNALGYGGGISGIGKSLAIKFDIHNNSGEGSDSTGFYTDGAQPTIPSMNLTPSNVILTSGHILHAHVTYDGTNLTLTLTDTTTSASFTATEAVNLASVLGGTTAYLGFTAGSGGSSMNANILDWTYHN</sequence>
<accession>A0A852VL26</accession>
<feature type="domain" description="GH29D-like beta-sandwich" evidence="2">
    <location>
        <begin position="662"/>
        <end position="722"/>
    </location>
</feature>
<dbReference type="Proteomes" id="UP000564385">
    <property type="component" value="Unassembled WGS sequence"/>
</dbReference>
<reference evidence="3 4" key="1">
    <citation type="submission" date="2020-07" db="EMBL/GenBank/DDBJ databases">
        <title>Genomic Encyclopedia of Type Strains, Phase IV (KMG-V): Genome sequencing to study the core and pangenomes of soil and plant-associated prokaryotes.</title>
        <authorList>
            <person name="Whitman W."/>
        </authorList>
    </citation>
    <scope>NUCLEOTIDE SEQUENCE [LARGE SCALE GENOMIC DNA]</scope>
    <source>
        <strain evidence="3 4">M8UP22</strain>
    </source>
</reference>
<dbReference type="InterPro" id="IPR011047">
    <property type="entry name" value="Quinoprotein_ADH-like_sf"/>
</dbReference>
<dbReference type="SUPFAM" id="SSF49899">
    <property type="entry name" value="Concanavalin A-like lectins/glucanases"/>
    <property type="match status" value="2"/>
</dbReference>
<dbReference type="EMBL" id="JACCCU010000001">
    <property type="protein sequence ID" value="NYF90256.1"/>
    <property type="molecule type" value="Genomic_DNA"/>
</dbReference>
<dbReference type="SUPFAM" id="SSF50998">
    <property type="entry name" value="Quinoprotein alcohol dehydrogenase-like"/>
    <property type="match status" value="1"/>
</dbReference>
<organism evidence="3 4">
    <name type="scientific">Tunturiibacter lichenicola</name>
    <dbReference type="NCBI Taxonomy" id="2051959"/>
    <lineage>
        <taxon>Bacteria</taxon>
        <taxon>Pseudomonadati</taxon>
        <taxon>Acidobacteriota</taxon>
        <taxon>Terriglobia</taxon>
        <taxon>Terriglobales</taxon>
        <taxon>Acidobacteriaceae</taxon>
        <taxon>Tunturiibacter</taxon>
    </lineage>
</organism>
<feature type="domain" description="GH29D-like beta-sandwich" evidence="2">
    <location>
        <begin position="962"/>
        <end position="1030"/>
    </location>
</feature>
<dbReference type="Pfam" id="PF00139">
    <property type="entry name" value="Lectin_legB"/>
    <property type="match status" value="2"/>
</dbReference>
<gene>
    <name evidence="3" type="ORF">HDF08_002323</name>
</gene>
<evidence type="ECO:0000313" key="4">
    <source>
        <dbReference type="Proteomes" id="UP000564385"/>
    </source>
</evidence>
<dbReference type="GO" id="GO:0030246">
    <property type="term" value="F:carbohydrate binding"/>
    <property type="evidence" value="ECO:0007669"/>
    <property type="project" value="InterPro"/>
</dbReference>
<evidence type="ECO:0000259" key="2">
    <source>
        <dbReference type="Pfam" id="PF13290"/>
    </source>
</evidence>
<feature type="domain" description="Legume lectin" evidence="1">
    <location>
        <begin position="1167"/>
        <end position="1337"/>
    </location>
</feature>
<evidence type="ECO:0000313" key="3">
    <source>
        <dbReference type="EMBL" id="NYF90256.1"/>
    </source>
</evidence>
<evidence type="ECO:0008006" key="5">
    <source>
        <dbReference type="Google" id="ProtNLM"/>
    </source>
</evidence>
<dbReference type="Pfam" id="PF13290">
    <property type="entry name" value="CHB_HEX_C_1"/>
    <property type="match status" value="4"/>
</dbReference>
<dbReference type="InterPro" id="IPR050258">
    <property type="entry name" value="Leguminous_Lectin"/>
</dbReference>
<comment type="caution">
    <text evidence="3">The sequence shown here is derived from an EMBL/GenBank/DDBJ whole genome shotgun (WGS) entry which is preliminary data.</text>
</comment>
<evidence type="ECO:0000259" key="1">
    <source>
        <dbReference type="Pfam" id="PF00139"/>
    </source>
</evidence>